<reference evidence="3" key="1">
    <citation type="submission" date="2019-04" db="EMBL/GenBank/DDBJ databases">
        <title>Friends and foes A comparative genomics studyof 23 Aspergillus species from section Flavi.</title>
        <authorList>
            <consortium name="DOE Joint Genome Institute"/>
            <person name="Kjaerbolling I."/>
            <person name="Vesth T."/>
            <person name="Frisvad J.C."/>
            <person name="Nybo J.L."/>
            <person name="Theobald S."/>
            <person name="Kildgaard S."/>
            <person name="Isbrandt T."/>
            <person name="Kuo A."/>
            <person name="Sato A."/>
            <person name="Lyhne E.K."/>
            <person name="Kogle M.E."/>
            <person name="Wiebenga A."/>
            <person name="Kun R.S."/>
            <person name="Lubbers R.J."/>
            <person name="Makela M.R."/>
            <person name="Barry K."/>
            <person name="Chovatia M."/>
            <person name="Clum A."/>
            <person name="Daum C."/>
            <person name="Haridas S."/>
            <person name="He G."/>
            <person name="LaButti K."/>
            <person name="Lipzen A."/>
            <person name="Mondo S."/>
            <person name="Riley R."/>
            <person name="Salamov A."/>
            <person name="Simmons B.A."/>
            <person name="Magnuson J.K."/>
            <person name="Henrissat B."/>
            <person name="Mortensen U.H."/>
            <person name="Larsen T.O."/>
            <person name="Devries R.P."/>
            <person name="Grigoriev I.V."/>
            <person name="Machida M."/>
            <person name="Baker S.E."/>
            <person name="Andersen M.R."/>
        </authorList>
    </citation>
    <scope>NUCLEOTIDE SEQUENCE [LARGE SCALE GENOMIC DNA]</scope>
    <source>
        <strain evidence="3">CBS 130017</strain>
    </source>
</reference>
<evidence type="ECO:0000256" key="1">
    <source>
        <dbReference type="SAM" id="Phobius"/>
    </source>
</evidence>
<feature type="transmembrane region" description="Helical" evidence="1">
    <location>
        <begin position="20"/>
        <end position="42"/>
    </location>
</feature>
<organism evidence="2 3">
    <name type="scientific">Aspergillus sergii</name>
    <dbReference type="NCBI Taxonomy" id="1034303"/>
    <lineage>
        <taxon>Eukaryota</taxon>
        <taxon>Fungi</taxon>
        <taxon>Dikarya</taxon>
        <taxon>Ascomycota</taxon>
        <taxon>Pezizomycotina</taxon>
        <taxon>Eurotiomycetes</taxon>
        <taxon>Eurotiomycetidae</taxon>
        <taxon>Eurotiales</taxon>
        <taxon>Aspergillaceae</taxon>
        <taxon>Aspergillus</taxon>
        <taxon>Aspergillus subgen. Circumdati</taxon>
    </lineage>
</organism>
<keyword evidence="1" id="KW-0472">Membrane</keyword>
<evidence type="ECO:0000313" key="3">
    <source>
        <dbReference type="Proteomes" id="UP000325945"/>
    </source>
</evidence>
<dbReference type="Proteomes" id="UP000325945">
    <property type="component" value="Unassembled WGS sequence"/>
</dbReference>
<protein>
    <submittedName>
        <fullName evidence="2">Uncharacterized protein</fullName>
    </submittedName>
</protein>
<keyword evidence="1" id="KW-1133">Transmembrane helix</keyword>
<dbReference type="AlphaFoldDB" id="A0A5N6XCC7"/>
<proteinExistence type="predicted"/>
<dbReference type="EMBL" id="ML741771">
    <property type="protein sequence ID" value="KAE8330891.1"/>
    <property type="molecule type" value="Genomic_DNA"/>
</dbReference>
<accession>A0A5N6XCC7</accession>
<keyword evidence="1" id="KW-0812">Transmembrane</keyword>
<gene>
    <name evidence="2" type="ORF">BDV39DRAFT_169599</name>
</gene>
<name>A0A5N6XCC7_9EURO</name>
<keyword evidence="3" id="KW-1185">Reference proteome</keyword>
<evidence type="ECO:0000313" key="2">
    <source>
        <dbReference type="EMBL" id="KAE8330891.1"/>
    </source>
</evidence>
<feature type="non-terminal residue" evidence="2">
    <location>
        <position position="71"/>
    </location>
</feature>
<sequence length="71" mass="8453">MPRLSRLIELTAYRMYVHILGLPWLVAFRGHLSLGYIFNAWSVDKNIARRVRNKEQSLRVKLKKFNMVLSH</sequence>